<dbReference type="NCBIfam" id="NF035939">
    <property type="entry name" value="TIM_EboE"/>
    <property type="match status" value="1"/>
</dbReference>
<evidence type="ECO:0000313" key="2">
    <source>
        <dbReference type="Proteomes" id="UP000770785"/>
    </source>
</evidence>
<reference evidence="1 2" key="1">
    <citation type="submission" date="2020-03" db="EMBL/GenBank/DDBJ databases">
        <title>Genomic Encyclopedia of Type Strains, Phase IV (KMG-IV): sequencing the most valuable type-strain genomes for metagenomic binning, comparative biology and taxonomic classification.</title>
        <authorList>
            <person name="Goeker M."/>
        </authorList>
    </citation>
    <scope>NUCLEOTIDE SEQUENCE [LARGE SCALE GENOMIC DNA]</scope>
    <source>
        <strain evidence="1 2">DSM 105096</strain>
    </source>
</reference>
<keyword evidence="2" id="KW-1185">Reference proteome</keyword>
<evidence type="ECO:0000313" key="1">
    <source>
        <dbReference type="EMBL" id="NJC27976.1"/>
    </source>
</evidence>
<dbReference type="RefSeq" id="WP_168039577.1">
    <property type="nucleotide sequence ID" value="NZ_JAATJH010000007.1"/>
</dbReference>
<dbReference type="InterPro" id="IPR036237">
    <property type="entry name" value="Xyl_isomerase-like_sf"/>
</dbReference>
<organism evidence="1 2">
    <name type="scientific">Neolewinella antarctica</name>
    <dbReference type="NCBI Taxonomy" id="442734"/>
    <lineage>
        <taxon>Bacteria</taxon>
        <taxon>Pseudomonadati</taxon>
        <taxon>Bacteroidota</taxon>
        <taxon>Saprospiria</taxon>
        <taxon>Saprospirales</taxon>
        <taxon>Lewinellaceae</taxon>
        <taxon>Neolewinella</taxon>
    </lineage>
</organism>
<gene>
    <name evidence="1" type="ORF">GGR27_003495</name>
</gene>
<name>A0ABX0XFG6_9BACT</name>
<accession>A0ABX0XFG6</accession>
<comment type="caution">
    <text evidence="1">The sequence shown here is derived from an EMBL/GenBank/DDBJ whole genome shotgun (WGS) entry which is preliminary data.</text>
</comment>
<dbReference type="SUPFAM" id="SSF51658">
    <property type="entry name" value="Xylose isomerase-like"/>
    <property type="match status" value="1"/>
</dbReference>
<dbReference type="EMBL" id="JAATJH010000007">
    <property type="protein sequence ID" value="NJC27976.1"/>
    <property type="molecule type" value="Genomic_DNA"/>
</dbReference>
<dbReference type="Gene3D" id="3.20.20.150">
    <property type="entry name" value="Divalent-metal-dependent TIM barrel enzymes"/>
    <property type="match status" value="1"/>
</dbReference>
<protein>
    <recommendedName>
        <fullName evidence="3">Xylose isomerase</fullName>
    </recommendedName>
</protein>
<dbReference type="Proteomes" id="UP000770785">
    <property type="component" value="Unassembled WGS sequence"/>
</dbReference>
<evidence type="ECO:0008006" key="3">
    <source>
        <dbReference type="Google" id="ProtNLM"/>
    </source>
</evidence>
<sequence>MRMTDGKHLTYCTNVHPGSDWATTFANLKTYAPAIKARVCPDQPFGLGLWLSNQASEELAQGDRLTTFTSWLRENGLYVFTMNGFPYGAFHGQRVKDDVYSPDWTTDARLTHTKRLFYQLAQLLPDGVDGGISTCPISYRHWHDTPRKTGKTFEIAAKQLADLVVHLVRLASTSGKHLHLDIEPEPDGMLENSDEVVHFFTEYLLPIATPVLVRELELTDEAAQEKILKHINICYDVCHFSLAYEEPVETFAKLERAGIRIGKIQVSAALKILASDQHEAAIWSDLNQFVEPTYLHQVTEKTQDGVKTYRDLPDLLATKPNFTELRAHFHVPIFVEKFGALDSTQDQILKVIDYLKKNDLTNHLEIETYTWDVLPGELKKELTGSIIREINWFRRKLYAQ</sequence>
<proteinExistence type="predicted"/>